<evidence type="ECO:0000256" key="1">
    <source>
        <dbReference type="ARBA" id="ARBA00022729"/>
    </source>
</evidence>
<keyword evidence="5" id="KW-1185">Reference proteome</keyword>
<dbReference type="EMBL" id="NBYY01000009">
    <property type="protein sequence ID" value="PCS23746.1"/>
    <property type="molecule type" value="Genomic_DNA"/>
</dbReference>
<feature type="domain" description="Outer membrane protein assembly factor BamE" evidence="3">
    <location>
        <begin position="1"/>
        <end position="39"/>
    </location>
</feature>
<gene>
    <name evidence="4" type="ORF">BTN49_0715</name>
</gene>
<dbReference type="Pfam" id="PF04355">
    <property type="entry name" value="BamE"/>
    <property type="match status" value="1"/>
</dbReference>
<dbReference type="InterPro" id="IPR007450">
    <property type="entry name" value="BamE_dom"/>
</dbReference>
<accession>A0A2A5T6I1</accession>
<dbReference type="AlphaFoldDB" id="A0A2A5T6I1"/>
<keyword evidence="1" id="KW-0732">Signal</keyword>
<comment type="caution">
    <text evidence="4">The sequence shown here is derived from an EMBL/GenBank/DDBJ whole genome shotgun (WGS) entry which is preliminary data.</text>
</comment>
<organism evidence="4 5">
    <name type="scientific">Candidatus Enterovibrio escicola</name>
    <dbReference type="NCBI Taxonomy" id="1927127"/>
    <lineage>
        <taxon>Bacteria</taxon>
        <taxon>Pseudomonadati</taxon>
        <taxon>Pseudomonadota</taxon>
        <taxon>Gammaproteobacteria</taxon>
        <taxon>Vibrionales</taxon>
        <taxon>Vibrionaceae</taxon>
        <taxon>Enterovibrio</taxon>
    </lineage>
</organism>
<sequence length="57" mass="6753">MLVEAGYDNTWYFVQWFKPSHATPKHKKLILSFDDNDQLMDIKGDYQLGSLFFEPIL</sequence>
<dbReference type="Proteomes" id="UP000219020">
    <property type="component" value="Unassembled WGS sequence"/>
</dbReference>
<dbReference type="InterPro" id="IPR037873">
    <property type="entry name" value="BamE-like"/>
</dbReference>
<evidence type="ECO:0000256" key="2">
    <source>
        <dbReference type="ARBA" id="ARBA00023136"/>
    </source>
</evidence>
<protein>
    <recommendedName>
        <fullName evidence="3">Outer membrane protein assembly factor BamE domain-containing protein</fullName>
    </recommendedName>
</protein>
<name>A0A2A5T6I1_9GAMM</name>
<proteinExistence type="predicted"/>
<evidence type="ECO:0000313" key="5">
    <source>
        <dbReference type="Proteomes" id="UP000219020"/>
    </source>
</evidence>
<dbReference type="GO" id="GO:0019867">
    <property type="term" value="C:outer membrane"/>
    <property type="evidence" value="ECO:0007669"/>
    <property type="project" value="InterPro"/>
</dbReference>
<dbReference type="Gene3D" id="3.30.1450.10">
    <property type="match status" value="1"/>
</dbReference>
<evidence type="ECO:0000313" key="4">
    <source>
        <dbReference type="EMBL" id="PCS23746.1"/>
    </source>
</evidence>
<reference evidence="5" key="1">
    <citation type="submission" date="2017-04" db="EMBL/GenBank/DDBJ databases">
        <title>Genome evolution of the luminous symbionts of deep sea anglerfish.</title>
        <authorList>
            <person name="Hendry T.A."/>
        </authorList>
    </citation>
    <scope>NUCLEOTIDE SEQUENCE [LARGE SCALE GENOMIC DNA]</scope>
</reference>
<keyword evidence="2" id="KW-0472">Membrane</keyword>
<evidence type="ECO:0000259" key="3">
    <source>
        <dbReference type="Pfam" id="PF04355"/>
    </source>
</evidence>